<dbReference type="Proteomes" id="UP001358614">
    <property type="component" value="Chromosome 1"/>
</dbReference>
<feature type="compositionally biased region" description="Basic and acidic residues" evidence="1">
    <location>
        <begin position="168"/>
        <end position="180"/>
    </location>
</feature>
<proteinExistence type="predicted"/>
<evidence type="ECO:0000313" key="2">
    <source>
        <dbReference type="EMBL" id="WWD07215.1"/>
    </source>
</evidence>
<protein>
    <submittedName>
        <fullName evidence="2">Uncharacterized protein</fullName>
    </submittedName>
</protein>
<organism evidence="2 3">
    <name type="scientific">Kwoniella europaea PYCC6329</name>
    <dbReference type="NCBI Taxonomy" id="1423913"/>
    <lineage>
        <taxon>Eukaryota</taxon>
        <taxon>Fungi</taxon>
        <taxon>Dikarya</taxon>
        <taxon>Basidiomycota</taxon>
        <taxon>Agaricomycotina</taxon>
        <taxon>Tremellomycetes</taxon>
        <taxon>Tremellales</taxon>
        <taxon>Cryptococcaceae</taxon>
        <taxon>Kwoniella</taxon>
    </lineage>
</organism>
<evidence type="ECO:0000313" key="3">
    <source>
        <dbReference type="Proteomes" id="UP001358614"/>
    </source>
</evidence>
<dbReference type="EMBL" id="CP144089">
    <property type="protein sequence ID" value="WWD07215.1"/>
    <property type="molecule type" value="Genomic_DNA"/>
</dbReference>
<dbReference type="GeneID" id="91104113"/>
<keyword evidence="3" id="KW-1185">Reference proteome</keyword>
<sequence length="197" mass="22483">MVRYDWYDALKDSNERGKGFHVDQPITLSFYFVNKFDHSYGLVNLKEAYDRDRENHSDRYIESNDIVELQSGVQVEVPHGQNQDIETMSQSMSDSLLYADTAESSATNPWRRWFGSPNTAESFDPRRAPLSSASLRFAPQVPRPSTLTLRSPVDLSGQHELPYNPSSEIHEVPGDYERVTDSQGGGYFDPNQNPFEQ</sequence>
<dbReference type="RefSeq" id="XP_066085182.1">
    <property type="nucleotide sequence ID" value="XM_066229085.1"/>
</dbReference>
<name>A0AAX4KNU2_9TREE</name>
<gene>
    <name evidence="2" type="ORF">V865_005312</name>
</gene>
<accession>A0AAX4KNU2</accession>
<feature type="region of interest" description="Disordered" evidence="1">
    <location>
        <begin position="143"/>
        <end position="197"/>
    </location>
</feature>
<evidence type="ECO:0000256" key="1">
    <source>
        <dbReference type="SAM" id="MobiDB-lite"/>
    </source>
</evidence>
<dbReference type="KEGG" id="ker:91104113"/>
<reference evidence="2 3" key="1">
    <citation type="submission" date="2024-01" db="EMBL/GenBank/DDBJ databases">
        <title>Comparative genomics of Cryptococcus and Kwoniella reveals pathogenesis evolution and contrasting modes of karyotype evolution via chromosome fusion or intercentromeric recombination.</title>
        <authorList>
            <person name="Coelho M.A."/>
            <person name="David-Palma M."/>
            <person name="Shea T."/>
            <person name="Bowers K."/>
            <person name="McGinley-Smith S."/>
            <person name="Mohammad A.W."/>
            <person name="Gnirke A."/>
            <person name="Yurkov A.M."/>
            <person name="Nowrousian M."/>
            <person name="Sun S."/>
            <person name="Cuomo C.A."/>
            <person name="Heitman J."/>
        </authorList>
    </citation>
    <scope>NUCLEOTIDE SEQUENCE [LARGE SCALE GENOMIC DNA]</scope>
    <source>
        <strain evidence="2 3">PYCC6329</strain>
    </source>
</reference>
<dbReference type="AlphaFoldDB" id="A0AAX4KNU2"/>